<proteinExistence type="inferred from homology"/>
<dbReference type="EMBL" id="QRDZ01000040">
    <property type="protein sequence ID" value="RED56194.1"/>
    <property type="molecule type" value="Genomic_DNA"/>
</dbReference>
<dbReference type="OrthoDB" id="9803476at2"/>
<comment type="similarity">
    <text evidence="1">Belongs to the AHA1 family.</text>
</comment>
<reference evidence="3 4" key="1">
    <citation type="submission" date="2018-07" db="EMBL/GenBank/DDBJ databases">
        <title>Genomic Encyclopedia of Type Strains, Phase III (KMG-III): the genomes of soil and plant-associated and newly described type strains.</title>
        <authorList>
            <person name="Whitman W."/>
        </authorList>
    </citation>
    <scope>NUCLEOTIDE SEQUENCE [LARGE SCALE GENOMIC DNA]</scope>
    <source>
        <strain evidence="3 4">CECT 7287</strain>
    </source>
</reference>
<dbReference type="Pfam" id="PF08327">
    <property type="entry name" value="AHSA1"/>
    <property type="match status" value="1"/>
</dbReference>
<name>A0A3D9I362_9BACL</name>
<protein>
    <submittedName>
        <fullName evidence="3">Uncharacterized protein YndB with AHSA1/START domain</fullName>
    </submittedName>
</protein>
<comment type="caution">
    <text evidence="3">The sequence shown here is derived from an EMBL/GenBank/DDBJ whole genome shotgun (WGS) entry which is preliminary data.</text>
</comment>
<evidence type="ECO:0000256" key="1">
    <source>
        <dbReference type="ARBA" id="ARBA00006817"/>
    </source>
</evidence>
<dbReference type="AlphaFoldDB" id="A0A3D9I362"/>
<organism evidence="3 4">
    <name type="scientific">Cohnella phaseoli</name>
    <dbReference type="NCBI Taxonomy" id="456490"/>
    <lineage>
        <taxon>Bacteria</taxon>
        <taxon>Bacillati</taxon>
        <taxon>Bacillota</taxon>
        <taxon>Bacilli</taxon>
        <taxon>Bacillales</taxon>
        <taxon>Paenibacillaceae</taxon>
        <taxon>Cohnella</taxon>
    </lineage>
</organism>
<dbReference type="InterPro" id="IPR013538">
    <property type="entry name" value="ASHA1/2-like_C"/>
</dbReference>
<accession>A0A3D9I362</accession>
<dbReference type="InterPro" id="IPR023393">
    <property type="entry name" value="START-like_dom_sf"/>
</dbReference>
<dbReference type="RefSeq" id="WP_116064995.1">
    <property type="nucleotide sequence ID" value="NZ_QRDZ01000040.1"/>
</dbReference>
<dbReference type="CDD" id="cd08900">
    <property type="entry name" value="SRPBCC_CalC_Aha1-like_7"/>
    <property type="match status" value="1"/>
</dbReference>
<dbReference type="SUPFAM" id="SSF55961">
    <property type="entry name" value="Bet v1-like"/>
    <property type="match status" value="1"/>
</dbReference>
<gene>
    <name evidence="3" type="ORF">DFP98_14034</name>
</gene>
<keyword evidence="4" id="KW-1185">Reference proteome</keyword>
<evidence type="ECO:0000313" key="4">
    <source>
        <dbReference type="Proteomes" id="UP000256977"/>
    </source>
</evidence>
<evidence type="ECO:0000313" key="3">
    <source>
        <dbReference type="EMBL" id="RED56194.1"/>
    </source>
</evidence>
<evidence type="ECO:0000259" key="2">
    <source>
        <dbReference type="Pfam" id="PF08327"/>
    </source>
</evidence>
<sequence>MNERFVKHATFAIEKTYAAAPERVFRVWADPQLKAKWFSPADSFDFRVGGREYSRGGPPEGPVFTFDACYQELVPDQRIVYSYTLDSDDTRISVSITTVEFVRTEGGTKLIFTEQGAYFDGHDTPEIREHGTNLMLDGIVPLVEGADEA</sequence>
<dbReference type="Gene3D" id="3.30.530.20">
    <property type="match status" value="1"/>
</dbReference>
<dbReference type="Proteomes" id="UP000256977">
    <property type="component" value="Unassembled WGS sequence"/>
</dbReference>
<feature type="domain" description="Activator of Hsp90 ATPase homologue 1/2-like C-terminal" evidence="2">
    <location>
        <begin position="19"/>
        <end position="143"/>
    </location>
</feature>